<evidence type="ECO:0000313" key="2">
    <source>
        <dbReference type="Proteomes" id="UP001295444"/>
    </source>
</evidence>
<dbReference type="Pfam" id="PF00118">
    <property type="entry name" value="Cpn60_TCP1"/>
    <property type="match status" value="2"/>
</dbReference>
<dbReference type="GO" id="GO:0005524">
    <property type="term" value="F:ATP binding"/>
    <property type="evidence" value="ECO:0007669"/>
    <property type="project" value="InterPro"/>
</dbReference>
<gene>
    <name evidence="1" type="ORF">PECUL_23A029563</name>
</gene>
<dbReference type="InterPro" id="IPR027413">
    <property type="entry name" value="GROEL-like_equatorial_sf"/>
</dbReference>
<dbReference type="PANTHER" id="PTHR46883">
    <property type="entry name" value="BARDET-BIEDL SYNDROME 12 PROTEIN"/>
    <property type="match status" value="1"/>
</dbReference>
<dbReference type="InterPro" id="IPR027409">
    <property type="entry name" value="GroEL-like_apical_dom_sf"/>
</dbReference>
<dbReference type="Gene3D" id="1.10.560.10">
    <property type="entry name" value="GroEL-like equatorial domain"/>
    <property type="match status" value="2"/>
</dbReference>
<reference evidence="1" key="1">
    <citation type="submission" date="2022-03" db="EMBL/GenBank/DDBJ databases">
        <authorList>
            <person name="Alioto T."/>
            <person name="Alioto T."/>
            <person name="Gomez Garrido J."/>
        </authorList>
    </citation>
    <scope>NUCLEOTIDE SEQUENCE</scope>
</reference>
<dbReference type="InterPro" id="IPR027410">
    <property type="entry name" value="TCP-1-like_intermed_sf"/>
</dbReference>
<dbReference type="GO" id="GO:0045494">
    <property type="term" value="P:photoreceptor cell maintenance"/>
    <property type="evidence" value="ECO:0007669"/>
    <property type="project" value="TreeGrafter"/>
</dbReference>
<dbReference type="PANTHER" id="PTHR46883:SF1">
    <property type="entry name" value="BARDET-BIEDL SYNDROME 12 PROTEIN"/>
    <property type="match status" value="1"/>
</dbReference>
<dbReference type="GO" id="GO:0051131">
    <property type="term" value="P:chaperone-mediated protein complex assembly"/>
    <property type="evidence" value="ECO:0007669"/>
    <property type="project" value="InterPro"/>
</dbReference>
<dbReference type="Gene3D" id="3.30.260.10">
    <property type="entry name" value="TCP-1-like chaperonin intermediate domain"/>
    <property type="match status" value="2"/>
</dbReference>
<dbReference type="Proteomes" id="UP001295444">
    <property type="component" value="Chromosome 06"/>
</dbReference>
<dbReference type="Gene3D" id="3.50.7.10">
    <property type="entry name" value="GroEL"/>
    <property type="match status" value="1"/>
</dbReference>
<dbReference type="EMBL" id="OW240917">
    <property type="protein sequence ID" value="CAH2300887.1"/>
    <property type="molecule type" value="Genomic_DNA"/>
</dbReference>
<name>A0AAD1SG23_PELCU</name>
<accession>A0AAD1SG23</accession>
<dbReference type="InterPro" id="IPR002423">
    <property type="entry name" value="Cpn60/GroEL/TCP-1"/>
</dbReference>
<dbReference type="AlphaFoldDB" id="A0AAD1SG23"/>
<sequence>MMIDHGIANAITKSHAGLHELCTLANSVKSFLGPNKAYKFIFDQSSNECTLTCSAHRLLEGLDLSSAVGQLLNETVQVHHKTYKTGTTTLFFLVGAWSTSILECLRQGVPIPLIVSVMLEGLGSCIEEVHCFQEVVSNVLTAKDFEKKMTEDMIKSHSDPKSSNSMADLAYCSQSYLKYNKHTSVNQMNRVHSNRQACRSNKLSHSRYFLGAQKGIQNQTCEIPCYSHTLGILTKALSHGNQEVMNQVEKAIDHLCKETQKMHIERKTFHASQFHVCCLPGLSEVHLKASSGYITLVPLECAAIIKVLDGKSLRVLLLDGDLTEQYRHLGFNRATNVKVTSDIVNVDETMSREFWAQSACRNIMEANVDLVLVRGDVCPALSTLCIHKKILVVTHVKQNVLQAFSEATGAEPIAYLSQINQCCVGGGALVSMCTNGNSVVETRQKIAVTINANRVNLVTFILSNRLVSMLQIIEDQFWTCLYRIHNALQDQKVFYGGGAVELLCLSHLQRLQVSGGGSFQSTRLWTSTTTCYKASIYKCLAKGWNKYLSALLCNTGNYLSELDAMTFIQNEIQTLSCCDSPLEYLRNEYSKKVLMIDCVDPSESHQSIPVYDNVIPKLEAWRSALHLVLLVLQTDAEIITGSAAQSQILKAGILKDEWLFL</sequence>
<dbReference type="SUPFAM" id="SSF52029">
    <property type="entry name" value="GroEL apical domain-like"/>
    <property type="match status" value="1"/>
</dbReference>
<protein>
    <submittedName>
        <fullName evidence="1">Bardet-Biedl syndrome 12</fullName>
    </submittedName>
</protein>
<organism evidence="1 2">
    <name type="scientific">Pelobates cultripes</name>
    <name type="common">Western spadefoot toad</name>
    <dbReference type="NCBI Taxonomy" id="61616"/>
    <lineage>
        <taxon>Eukaryota</taxon>
        <taxon>Metazoa</taxon>
        <taxon>Chordata</taxon>
        <taxon>Craniata</taxon>
        <taxon>Vertebrata</taxon>
        <taxon>Euteleostomi</taxon>
        <taxon>Amphibia</taxon>
        <taxon>Batrachia</taxon>
        <taxon>Anura</taxon>
        <taxon>Pelobatoidea</taxon>
        <taxon>Pelobatidae</taxon>
        <taxon>Pelobates</taxon>
    </lineage>
</organism>
<dbReference type="SUPFAM" id="SSF48592">
    <property type="entry name" value="GroEL equatorial domain-like"/>
    <property type="match status" value="1"/>
</dbReference>
<proteinExistence type="predicted"/>
<keyword evidence="2" id="KW-1185">Reference proteome</keyword>
<evidence type="ECO:0000313" key="1">
    <source>
        <dbReference type="EMBL" id="CAH2300887.1"/>
    </source>
</evidence>
<dbReference type="InterPro" id="IPR042984">
    <property type="entry name" value="BBS12"/>
</dbReference>